<dbReference type="EMBL" id="JAHRIQ010105520">
    <property type="protein sequence ID" value="MEQ2255515.1"/>
    <property type="molecule type" value="Genomic_DNA"/>
</dbReference>
<feature type="transmembrane region" description="Helical" evidence="1">
    <location>
        <begin position="95"/>
        <end position="122"/>
    </location>
</feature>
<comment type="caution">
    <text evidence="3">The sequence shown here is derived from an EMBL/GenBank/DDBJ whole genome shotgun (WGS) entry which is preliminary data.</text>
</comment>
<evidence type="ECO:0008006" key="5">
    <source>
        <dbReference type="Google" id="ProtNLM"/>
    </source>
</evidence>
<evidence type="ECO:0000256" key="1">
    <source>
        <dbReference type="SAM" id="Phobius"/>
    </source>
</evidence>
<organism evidence="3 4">
    <name type="scientific">Ilyodon furcidens</name>
    <name type="common">goldbreast splitfin</name>
    <dbReference type="NCBI Taxonomy" id="33524"/>
    <lineage>
        <taxon>Eukaryota</taxon>
        <taxon>Metazoa</taxon>
        <taxon>Chordata</taxon>
        <taxon>Craniata</taxon>
        <taxon>Vertebrata</taxon>
        <taxon>Euteleostomi</taxon>
        <taxon>Actinopterygii</taxon>
        <taxon>Neopterygii</taxon>
        <taxon>Teleostei</taxon>
        <taxon>Neoteleostei</taxon>
        <taxon>Acanthomorphata</taxon>
        <taxon>Ovalentaria</taxon>
        <taxon>Atherinomorphae</taxon>
        <taxon>Cyprinodontiformes</taxon>
        <taxon>Goodeidae</taxon>
        <taxon>Ilyodon</taxon>
    </lineage>
</organism>
<feature type="chain" id="PRO_5046513868" description="Secreted protein" evidence="2">
    <location>
        <begin position="20"/>
        <end position="123"/>
    </location>
</feature>
<gene>
    <name evidence="3" type="ORF">ILYODFUR_014703</name>
</gene>
<reference evidence="3 4" key="1">
    <citation type="submission" date="2021-06" db="EMBL/GenBank/DDBJ databases">
        <authorList>
            <person name="Palmer J.M."/>
        </authorList>
    </citation>
    <scope>NUCLEOTIDE SEQUENCE [LARGE SCALE GENOMIC DNA]</scope>
    <source>
        <strain evidence="4">if_2019</strain>
        <tissue evidence="3">Muscle</tissue>
    </source>
</reference>
<feature type="signal peptide" evidence="2">
    <location>
        <begin position="1"/>
        <end position="19"/>
    </location>
</feature>
<dbReference type="Proteomes" id="UP001482620">
    <property type="component" value="Unassembled WGS sequence"/>
</dbReference>
<name>A0ABV0VF97_9TELE</name>
<evidence type="ECO:0000313" key="4">
    <source>
        <dbReference type="Proteomes" id="UP001482620"/>
    </source>
</evidence>
<keyword evidence="1" id="KW-0472">Membrane</keyword>
<protein>
    <recommendedName>
        <fullName evidence="5">Secreted protein</fullName>
    </recommendedName>
</protein>
<sequence length="123" mass="13656">MCVHGAVCVCVFFLRGAEVQPFISGADCSQGNTQISQRRFSTYCLLQDCFFFNSLDFYFAPNLDCTAALFRSQLYLSLELPLSILPEILLGLSNFVLFILLVSGLSISAVWIPGILCFHTLLT</sequence>
<keyword evidence="1" id="KW-0812">Transmembrane</keyword>
<keyword evidence="1" id="KW-1133">Transmembrane helix</keyword>
<proteinExistence type="predicted"/>
<evidence type="ECO:0000256" key="2">
    <source>
        <dbReference type="SAM" id="SignalP"/>
    </source>
</evidence>
<keyword evidence="2" id="KW-0732">Signal</keyword>
<accession>A0ABV0VF97</accession>
<keyword evidence="4" id="KW-1185">Reference proteome</keyword>
<evidence type="ECO:0000313" key="3">
    <source>
        <dbReference type="EMBL" id="MEQ2255515.1"/>
    </source>
</evidence>